<dbReference type="AlphaFoldDB" id="R8BQL4"/>
<keyword evidence="3" id="KW-1185">Reference proteome</keyword>
<accession>R8BQL4</accession>
<dbReference type="Proteomes" id="UP000014074">
    <property type="component" value="Unassembled WGS sequence"/>
</dbReference>
<dbReference type="PANTHER" id="PTHR38887:SF1">
    <property type="entry name" value="RAS MODIFICATION PROTEIN ERF4"/>
    <property type="match status" value="1"/>
</dbReference>
<feature type="region of interest" description="Disordered" evidence="1">
    <location>
        <begin position="342"/>
        <end position="363"/>
    </location>
</feature>
<dbReference type="eggNOG" id="ENOG502S9HR">
    <property type="taxonomic scope" value="Eukaryota"/>
</dbReference>
<dbReference type="OrthoDB" id="3068835at2759"/>
<feature type="compositionally biased region" description="Basic and acidic residues" evidence="1">
    <location>
        <begin position="342"/>
        <end position="357"/>
    </location>
</feature>
<evidence type="ECO:0000313" key="3">
    <source>
        <dbReference type="Proteomes" id="UP000014074"/>
    </source>
</evidence>
<evidence type="ECO:0000256" key="1">
    <source>
        <dbReference type="SAM" id="MobiDB-lite"/>
    </source>
</evidence>
<proteinExistence type="predicted"/>
<dbReference type="RefSeq" id="XP_007913584.1">
    <property type="nucleotide sequence ID" value="XM_007915393.1"/>
</dbReference>
<evidence type="ECO:0000313" key="2">
    <source>
        <dbReference type="EMBL" id="EOO01642.1"/>
    </source>
</evidence>
<reference evidence="3" key="1">
    <citation type="journal article" date="2013" name="Genome Announc.">
        <title>Draft genome sequence of the ascomycete Phaeoacremonium aleophilum strain UCR-PA7, a causal agent of the esca disease complex in grapevines.</title>
        <authorList>
            <person name="Blanco-Ulate B."/>
            <person name="Rolshausen P."/>
            <person name="Cantu D."/>
        </authorList>
    </citation>
    <scope>NUCLEOTIDE SEQUENCE [LARGE SCALE GENOMIC DNA]</scope>
    <source>
        <strain evidence="3">UCR-PA7</strain>
    </source>
</reference>
<dbReference type="KEGG" id="tmn:UCRPA7_2839"/>
<dbReference type="PANTHER" id="PTHR38887">
    <property type="entry name" value="CHROMOSOME 21, WHOLE GENOME SHOTGUN SEQUENCE"/>
    <property type="match status" value="1"/>
</dbReference>
<gene>
    <name evidence="2" type="ORF">UCRPA7_2839</name>
</gene>
<name>R8BQL4_PHAM7</name>
<dbReference type="InterPro" id="IPR053221">
    <property type="entry name" value="Burnettramic_acid_biosynth"/>
</dbReference>
<dbReference type="HOGENOM" id="CLU_765254_0_0_1"/>
<dbReference type="GeneID" id="19323128"/>
<dbReference type="EMBL" id="KB932984">
    <property type="protein sequence ID" value="EOO01642.1"/>
    <property type="molecule type" value="Genomic_DNA"/>
</dbReference>
<feature type="region of interest" description="Disordered" evidence="1">
    <location>
        <begin position="1"/>
        <end position="20"/>
    </location>
</feature>
<sequence>MAATTLPLGVDLSPAGPSRASTIDSLDRQLNALGLESSTNDNHVELPSYDVAVQDGPLQYAALAEKATGADEKQAEIIAEQTLLDRATAFLTAAQPVAGSYSLLDKPILIPRLNPGPNIPFARAWAPSLQAYDISQHDFLSFLDNLNVVCAPHPAARILEMLAFGVAFVPADGADGISGGLALLAALTAWAIARSRRKKYLALVNAMLFHPRGLHARVVSTKQMRAVLDIAPGEPLMAPLGQETLALSAQERNVLAMRQWAAELEFEGLPAPDRATGLLNRFGAWQVRRKTWQADKEARRGRKRAWKKHLKGKKLKEGKGEKFRIRWLSWVMVQNLSEWEAEQKEMERRKTEKEGKGWRWGRS</sequence>
<protein>
    <submittedName>
        <fullName evidence="2">Uncharacterized protein</fullName>
    </submittedName>
</protein>
<organism evidence="2 3">
    <name type="scientific">Phaeoacremonium minimum (strain UCR-PA7)</name>
    <name type="common">Esca disease fungus</name>
    <name type="synonym">Togninia minima</name>
    <dbReference type="NCBI Taxonomy" id="1286976"/>
    <lineage>
        <taxon>Eukaryota</taxon>
        <taxon>Fungi</taxon>
        <taxon>Dikarya</taxon>
        <taxon>Ascomycota</taxon>
        <taxon>Pezizomycotina</taxon>
        <taxon>Sordariomycetes</taxon>
        <taxon>Sordariomycetidae</taxon>
        <taxon>Togniniales</taxon>
        <taxon>Togniniaceae</taxon>
        <taxon>Phaeoacremonium</taxon>
    </lineage>
</organism>